<feature type="binding site" evidence="5">
    <location>
        <position position="712"/>
    </location>
    <ligand>
        <name>AMP</name>
        <dbReference type="ChEBI" id="CHEBI:456215"/>
    </ligand>
</feature>
<keyword evidence="10" id="KW-1185">Reference proteome</keyword>
<evidence type="ECO:0000256" key="1">
    <source>
        <dbReference type="ARBA" id="ARBA00022723"/>
    </source>
</evidence>
<organism evidence="10 11">
    <name type="scientific">Trichobilharzia regenti</name>
    <name type="common">Nasal bird schistosome</name>
    <dbReference type="NCBI Taxonomy" id="157069"/>
    <lineage>
        <taxon>Eukaryota</taxon>
        <taxon>Metazoa</taxon>
        <taxon>Spiralia</taxon>
        <taxon>Lophotrochozoa</taxon>
        <taxon>Platyhelminthes</taxon>
        <taxon>Trematoda</taxon>
        <taxon>Digenea</taxon>
        <taxon>Strigeidida</taxon>
        <taxon>Schistosomatoidea</taxon>
        <taxon>Schistosomatidae</taxon>
        <taxon>Trichobilharzia</taxon>
    </lineage>
</organism>
<feature type="binding site" evidence="6">
    <location>
        <position position="712"/>
    </location>
    <ligand>
        <name>Zn(2+)</name>
        <dbReference type="ChEBI" id="CHEBI:29105"/>
        <label>2</label>
    </ligand>
</feature>
<feature type="binding site" evidence="5">
    <location>
        <position position="829"/>
    </location>
    <ligand>
        <name>AMP</name>
        <dbReference type="ChEBI" id="CHEBI:456215"/>
    </ligand>
</feature>
<evidence type="ECO:0000313" key="10">
    <source>
        <dbReference type="Proteomes" id="UP000050795"/>
    </source>
</evidence>
<feature type="region of interest" description="Disordered" evidence="8">
    <location>
        <begin position="218"/>
        <end position="249"/>
    </location>
</feature>
<feature type="binding site" evidence="6">
    <location>
        <position position="829"/>
    </location>
    <ligand>
        <name>Zn(2+)</name>
        <dbReference type="ChEBI" id="CHEBI:29105"/>
        <label>1</label>
    </ligand>
</feature>
<feature type="region of interest" description="Disordered" evidence="8">
    <location>
        <begin position="921"/>
        <end position="956"/>
    </location>
</feature>
<proteinExistence type="inferred from homology"/>
<name>A0AA85KJ86_TRIRE</name>
<feature type="compositionally biased region" description="Low complexity" evidence="8">
    <location>
        <begin position="124"/>
        <end position="147"/>
    </location>
</feature>
<feature type="compositionally biased region" description="Polar residues" evidence="8">
    <location>
        <begin position="556"/>
        <end position="575"/>
    </location>
</feature>
<feature type="compositionally biased region" description="Polar residues" evidence="8">
    <location>
        <begin position="55"/>
        <end position="79"/>
    </location>
</feature>
<keyword evidence="1 6" id="KW-0479">Metal-binding</keyword>
<dbReference type="FunFam" id="1.10.1300.10:FF:000023">
    <property type="entry name" value="Phosphodiesterase"/>
    <property type="match status" value="1"/>
</dbReference>
<reference evidence="11" key="2">
    <citation type="submission" date="2023-11" db="UniProtKB">
        <authorList>
            <consortium name="WormBaseParasite"/>
        </authorList>
    </citation>
    <scope>IDENTIFICATION</scope>
</reference>
<evidence type="ECO:0000313" key="11">
    <source>
        <dbReference type="WBParaSite" id="TREG1_910.2"/>
    </source>
</evidence>
<dbReference type="CDD" id="cd00077">
    <property type="entry name" value="HDc"/>
    <property type="match status" value="1"/>
</dbReference>
<feature type="compositionally biased region" description="Low complexity" evidence="8">
    <location>
        <begin position="224"/>
        <end position="249"/>
    </location>
</feature>
<evidence type="ECO:0000256" key="4">
    <source>
        <dbReference type="PIRSR" id="PIRSR623088-1"/>
    </source>
</evidence>
<evidence type="ECO:0000256" key="8">
    <source>
        <dbReference type="SAM" id="MobiDB-lite"/>
    </source>
</evidence>
<dbReference type="InterPro" id="IPR023174">
    <property type="entry name" value="PDEase_CS"/>
</dbReference>
<feature type="compositionally biased region" description="Low complexity" evidence="8">
    <location>
        <begin position="525"/>
        <end position="537"/>
    </location>
</feature>
<evidence type="ECO:0000256" key="5">
    <source>
        <dbReference type="PIRSR" id="PIRSR623088-2"/>
    </source>
</evidence>
<feature type="active site" description="Proton donor" evidence="4">
    <location>
        <position position="671"/>
    </location>
</feature>
<feature type="region of interest" description="Disordered" evidence="8">
    <location>
        <begin position="55"/>
        <end position="90"/>
    </location>
</feature>
<dbReference type="EC" id="3.1.4.-" evidence="7"/>
<dbReference type="Gene3D" id="1.10.1300.10">
    <property type="entry name" value="3'5'-cyclic nucleotide phosphodiesterase, catalytic domain"/>
    <property type="match status" value="1"/>
</dbReference>
<dbReference type="AlphaFoldDB" id="A0AA85KJ86"/>
<dbReference type="PRINTS" id="PR00387">
    <property type="entry name" value="PDIESTERASE1"/>
</dbReference>
<feature type="compositionally biased region" description="Polar residues" evidence="8">
    <location>
        <begin position="114"/>
        <end position="123"/>
    </location>
</feature>
<dbReference type="GO" id="GO:0046872">
    <property type="term" value="F:metal ion binding"/>
    <property type="evidence" value="ECO:0007669"/>
    <property type="project" value="UniProtKB-KW"/>
</dbReference>
<dbReference type="PANTHER" id="PTHR11347">
    <property type="entry name" value="CYCLIC NUCLEOTIDE PHOSPHODIESTERASE"/>
    <property type="match status" value="1"/>
</dbReference>
<feature type="compositionally biased region" description="Polar residues" evidence="8">
    <location>
        <begin position="497"/>
        <end position="524"/>
    </location>
</feature>
<feature type="region of interest" description="Disordered" evidence="8">
    <location>
        <begin position="114"/>
        <end position="153"/>
    </location>
</feature>
<dbReference type="WBParaSite" id="TREG1_910.2">
    <property type="protein sequence ID" value="TREG1_910.2"/>
    <property type="gene ID" value="TREG1_910"/>
</dbReference>
<dbReference type="Proteomes" id="UP000050795">
    <property type="component" value="Unassembled WGS sequence"/>
</dbReference>
<feature type="binding site" evidence="6">
    <location>
        <position position="711"/>
    </location>
    <ligand>
        <name>Zn(2+)</name>
        <dbReference type="ChEBI" id="CHEBI:29105"/>
        <label>1</label>
    </ligand>
</feature>
<reference evidence="10" key="1">
    <citation type="submission" date="2022-06" db="EMBL/GenBank/DDBJ databases">
        <authorList>
            <person name="Berger JAMES D."/>
            <person name="Berger JAMES D."/>
        </authorList>
    </citation>
    <scope>NUCLEOTIDE SEQUENCE [LARGE SCALE GENOMIC DNA]</scope>
</reference>
<keyword evidence="3" id="KW-0114">cAMP</keyword>
<evidence type="ECO:0000256" key="7">
    <source>
        <dbReference type="RuleBase" id="RU363067"/>
    </source>
</evidence>
<dbReference type="SUPFAM" id="SSF109604">
    <property type="entry name" value="HD-domain/PDEase-like"/>
    <property type="match status" value="1"/>
</dbReference>
<feature type="region of interest" description="Disordered" evidence="8">
    <location>
        <begin position="486"/>
        <end position="600"/>
    </location>
</feature>
<dbReference type="Pfam" id="PF00233">
    <property type="entry name" value="PDEase_I"/>
    <property type="match status" value="1"/>
</dbReference>
<keyword evidence="2 7" id="KW-0378">Hydrolase</keyword>
<dbReference type="Pfam" id="PF18100">
    <property type="entry name" value="PDE4_UCR"/>
    <property type="match status" value="1"/>
</dbReference>
<dbReference type="GO" id="GO:0004114">
    <property type="term" value="F:3',5'-cyclic-nucleotide phosphodiesterase activity"/>
    <property type="evidence" value="ECO:0007669"/>
    <property type="project" value="InterPro"/>
</dbReference>
<feature type="compositionally biased region" description="Polar residues" evidence="8">
    <location>
        <begin position="947"/>
        <end position="956"/>
    </location>
</feature>
<comment type="similarity">
    <text evidence="7">Belongs to the cyclic nucleotide phosphodiesterase family.</text>
</comment>
<dbReference type="GO" id="GO:0007165">
    <property type="term" value="P:signal transduction"/>
    <property type="evidence" value="ECO:0007669"/>
    <property type="project" value="InterPro"/>
</dbReference>
<evidence type="ECO:0000256" key="6">
    <source>
        <dbReference type="PIRSR" id="PIRSR623088-3"/>
    </source>
</evidence>
<evidence type="ECO:0000259" key="9">
    <source>
        <dbReference type="PROSITE" id="PS51845"/>
    </source>
</evidence>
<feature type="domain" description="PDEase" evidence="9">
    <location>
        <begin position="594"/>
        <end position="924"/>
    </location>
</feature>
<dbReference type="PROSITE" id="PS51845">
    <property type="entry name" value="PDEASE_I_2"/>
    <property type="match status" value="1"/>
</dbReference>
<feature type="binding site" evidence="5">
    <location>
        <position position="880"/>
    </location>
    <ligand>
        <name>AMP</name>
        <dbReference type="ChEBI" id="CHEBI:456215"/>
    </ligand>
</feature>
<dbReference type="InterPro" id="IPR023088">
    <property type="entry name" value="PDEase"/>
</dbReference>
<sequence length="956" mass="105447">MWKKCCIISCVRCSQHQENDYHQKSLTKMKTSGNSTTNSDVISPLLLVNSTDLKPIENNHSMNSKCDPQDKNNTNTNSVSEKEKLSTSPADVISSTTLNTNELNSIKPEIRVESSNSGVQISGSTTDSINPSTNNNSTTNTTTTTTNVMSGDSPMPISSTSAGSLTDTTNSSIIKRPLKPVDSFVHRREREEEGVRPFNQLFRRSISNAHFTSINHTHHHNQHYHQQQSQQNSNNINNNNNVNNSSNQTIPTFFLPRTTTTTDCATTLSLTLSPTNNSPTMYDSIGLQPGTKKPPIRRGSMIVRLGRSSTGGTGGITGGSGSGGGCGGAGSISSTNGLAGILTDPTNNLPGGAVEGVIVTPFAQVLVSMQRIRSAFIRLTAAQVTNRYNISTVFDSGSTEILTPDSAEYKAIANETLEELEWCLKQLENIQTKRPVSDMAFSKFKRLLNKELSSFGEADKSRHQISAYICETFLETEKDAEANEEIESMMERRRSSGQSHCSNSGQDSGNGNKRHSSIASDVNASISSAKSPDSSSKVKLESPGSASTESHKVTQPIDTNTSSARQSMTNSSKGTNLDEKSATDNVSTLPIHGVETPNDKELEERFTQSLDEWGLDIFEIDRLSNGHALTTVAYRIFQKRDLLKTFCIDPSVFVRYMLKVESTYHADVPYHNSMHAADVLQTSHYLLQAETLDDVFSDLEILAVLFASAIHDVDHPGVTNQFLVNTGHELALQYNDSSVLENHHLYMAFKILSEPECDIFANLGVKKRQTLRRMVIELVLATDMSKHMSLLADLRTMVETKKVSGSGILNLDNYADRVQILQNMIHCADLSNPAKPLRLYRKWTGRLIEEFFRQGDKERKLSLEISPMCDRESVAIEKSQVSFIDFVCHPLWETWCDLVHPCAQLVLDTLEDNRDWYECQAEDPKSKGAQSARPKLATAAEDEEEVSITSGTAQEQ</sequence>
<dbReference type="SMART" id="SM00471">
    <property type="entry name" value="HDc"/>
    <property type="match status" value="1"/>
</dbReference>
<dbReference type="InterPro" id="IPR002073">
    <property type="entry name" value="PDEase_catalytic_dom"/>
</dbReference>
<comment type="cofactor">
    <cofactor evidence="7">
        <name>a divalent metal cation</name>
        <dbReference type="ChEBI" id="CHEBI:60240"/>
    </cofactor>
    <text evidence="7">Binds 2 divalent metal cations per subunit. Site 1 may preferentially bind zinc ions, while site 2 has a preference for magnesium and/or manganese ions.</text>
</comment>
<dbReference type="InterPro" id="IPR040844">
    <property type="entry name" value="PDE4_UCR"/>
</dbReference>
<dbReference type="InterPro" id="IPR003607">
    <property type="entry name" value="HD/PDEase_dom"/>
</dbReference>
<dbReference type="InterPro" id="IPR036971">
    <property type="entry name" value="PDEase_catalytic_dom_sf"/>
</dbReference>
<protein>
    <recommendedName>
        <fullName evidence="7">Phosphodiesterase</fullName>
        <ecNumber evidence="7">3.1.4.-</ecNumber>
    </recommendedName>
</protein>
<accession>A0AA85KJ86</accession>
<dbReference type="PROSITE" id="PS00126">
    <property type="entry name" value="PDEASE_I_1"/>
    <property type="match status" value="1"/>
</dbReference>
<feature type="binding site" evidence="5">
    <location>
        <begin position="671"/>
        <end position="675"/>
    </location>
    <ligand>
        <name>AMP</name>
        <dbReference type="ChEBI" id="CHEBI:456215"/>
    </ligand>
</feature>
<feature type="binding site" evidence="6">
    <location>
        <position position="712"/>
    </location>
    <ligand>
        <name>Zn(2+)</name>
        <dbReference type="ChEBI" id="CHEBI:29105"/>
        <label>1</label>
    </ligand>
</feature>
<feature type="binding site" evidence="6">
    <location>
        <position position="675"/>
    </location>
    <ligand>
        <name>Zn(2+)</name>
        <dbReference type="ChEBI" id="CHEBI:29105"/>
        <label>1</label>
    </ligand>
</feature>
<evidence type="ECO:0000256" key="3">
    <source>
        <dbReference type="ARBA" id="ARBA00023149"/>
    </source>
</evidence>
<evidence type="ECO:0000256" key="2">
    <source>
        <dbReference type="ARBA" id="ARBA00022801"/>
    </source>
</evidence>